<evidence type="ECO:0000313" key="1">
    <source>
        <dbReference type="EMBL" id="ORY89177.1"/>
    </source>
</evidence>
<evidence type="ECO:0000313" key="2">
    <source>
        <dbReference type="EMBL" id="ORY89180.1"/>
    </source>
</evidence>
<comment type="caution">
    <text evidence="2">The sequence shown here is derived from an EMBL/GenBank/DDBJ whole genome shotgun (WGS) entry which is preliminary data.</text>
</comment>
<dbReference type="InParanoid" id="A0A1Y2FYQ0"/>
<gene>
    <name evidence="1" type="ORF">BCR41DRAFT_315871</name>
    <name evidence="2" type="ORF">BCR41DRAFT_315874</name>
</gene>
<dbReference type="GeneID" id="33563067"/>
<protein>
    <submittedName>
        <fullName evidence="2">Uncharacterized protein</fullName>
    </submittedName>
</protein>
<feature type="non-terminal residue" evidence="2">
    <location>
        <position position="1"/>
    </location>
</feature>
<reference evidence="2 3" key="1">
    <citation type="submission" date="2016-07" db="EMBL/GenBank/DDBJ databases">
        <title>Pervasive Adenine N6-methylation of Active Genes in Fungi.</title>
        <authorList>
            <consortium name="DOE Joint Genome Institute"/>
            <person name="Mondo S.J."/>
            <person name="Dannebaum R.O."/>
            <person name="Kuo R.C."/>
            <person name="Labutti K."/>
            <person name="Haridas S."/>
            <person name="Kuo A."/>
            <person name="Salamov A."/>
            <person name="Ahrendt S.R."/>
            <person name="Lipzen A."/>
            <person name="Sullivan W."/>
            <person name="Andreopoulos W.B."/>
            <person name="Clum A."/>
            <person name="Lindquist E."/>
            <person name="Daum C."/>
            <person name="Ramamoorthy G.K."/>
            <person name="Gryganskyi A."/>
            <person name="Culley D."/>
            <person name="Magnuson J.K."/>
            <person name="James T.Y."/>
            <person name="O'Malley M.A."/>
            <person name="Stajich J.E."/>
            <person name="Spatafora J.W."/>
            <person name="Visel A."/>
            <person name="Grigoriev I.V."/>
        </authorList>
    </citation>
    <scope>NUCLEOTIDE SEQUENCE [LARGE SCALE GENOMIC DNA]</scope>
    <source>
        <strain evidence="2 3">NRRL 3116</strain>
    </source>
</reference>
<dbReference type="EMBL" id="MCFF01000116">
    <property type="protein sequence ID" value="ORY89177.1"/>
    <property type="molecule type" value="Genomic_DNA"/>
</dbReference>
<organism evidence="2 3">
    <name type="scientific">Lobosporangium transversale</name>
    <dbReference type="NCBI Taxonomy" id="64571"/>
    <lineage>
        <taxon>Eukaryota</taxon>
        <taxon>Fungi</taxon>
        <taxon>Fungi incertae sedis</taxon>
        <taxon>Mucoromycota</taxon>
        <taxon>Mortierellomycotina</taxon>
        <taxon>Mortierellomycetes</taxon>
        <taxon>Mortierellales</taxon>
        <taxon>Mortierellaceae</taxon>
        <taxon>Lobosporangium</taxon>
    </lineage>
</organism>
<proteinExistence type="predicted"/>
<dbReference type="STRING" id="64571.A0A1Y2FYQ0"/>
<accession>A0A1Y2FYQ0</accession>
<dbReference type="Proteomes" id="UP000193648">
    <property type="component" value="Unassembled WGS sequence"/>
</dbReference>
<evidence type="ECO:0000313" key="3">
    <source>
        <dbReference type="Proteomes" id="UP000193648"/>
    </source>
</evidence>
<dbReference type="AlphaFoldDB" id="A0A1Y2FYQ0"/>
<keyword evidence="3" id="KW-1185">Reference proteome</keyword>
<sequence>DATDHEKKKTLLFTECFELAPISLITKSGVNHTLLGHVPILDELSADSPVALTVASTQLYKNQDKPFCSRCSSFPSPGLEGLLRVSPYAKLLLEMKFVELSEDNTKILNEDWVSRPYLKHVCARMFAGSILHNKTNNQAVMINCLEIFGRKKEVDAHREPFRLIKGHAPQTSIPPFGKKKYPDVWPLTMNSKDGDRLVIGTQAFNILVTSCIRLDEKVSPSLGGMTTCFSLKDTESSRATAIFLDCESVQEAYEIYESKKETKSNQNEIEQMRQLRSKFNHISTFYSSRASSNITKSHNMQPYTVFTLSGHDSLESGSGRAAAILFNEIAIRVKDGKKHSKLKLRSIKSALELCKNTGKIKNILENIAGLFQDKTSVRIIGNKDLNTELVKLAKELSSCIVKANKVPAQFIQECFSSY</sequence>
<dbReference type="OrthoDB" id="2435184at2759"/>
<dbReference type="EMBL" id="MCFF01000116">
    <property type="protein sequence ID" value="ORY89180.1"/>
    <property type="molecule type" value="Genomic_DNA"/>
</dbReference>
<name>A0A1Y2FYQ0_9FUNG</name>
<dbReference type="RefSeq" id="XP_021875037.1">
    <property type="nucleotide sequence ID" value="XM_022021223.1"/>
</dbReference>